<dbReference type="RefSeq" id="WP_067753204.1">
    <property type="nucleotide sequence ID" value="NZ_CP015772.1"/>
</dbReference>
<sequence>MKKVYCIPGFGVDEKIYGNLKIENAALHFINWLDPEEGESFRHYCQRMSEPIDSEDPVIIGISFGGMVAQEIAAFRKVKLIILISSIKTRAEMPLSMRIAGTLRLNRLFPVKMIQQSNQVYKIANRRLGAYTKEEQEFANVYRKNAKISYVNWSFDQILNWRSGGTPEKMIHIHGSKDRIFPIRTIQADFIIEGGTHMMIWNRSQEISRIINDQLADE</sequence>
<dbReference type="EMBL" id="CP015772">
    <property type="protein sequence ID" value="ANH80547.1"/>
    <property type="molecule type" value="Genomic_DNA"/>
</dbReference>
<dbReference type="AlphaFoldDB" id="A0A1A9HYR2"/>
<dbReference type="STRING" id="1176587.A8C56_05680"/>
<accession>A0A1A9HYR2</accession>
<organism evidence="2 3">
    <name type="scientific">Niabella ginsenosidivorans</name>
    <dbReference type="NCBI Taxonomy" id="1176587"/>
    <lineage>
        <taxon>Bacteria</taxon>
        <taxon>Pseudomonadati</taxon>
        <taxon>Bacteroidota</taxon>
        <taxon>Chitinophagia</taxon>
        <taxon>Chitinophagales</taxon>
        <taxon>Chitinophagaceae</taxon>
        <taxon>Niabella</taxon>
    </lineage>
</organism>
<dbReference type="OrthoDB" id="659408at2"/>
<reference evidence="2 3" key="1">
    <citation type="submission" date="2016-05" db="EMBL/GenBank/DDBJ databases">
        <title>Niabella ginsenosidivorans BS26 whole genome sequencing.</title>
        <authorList>
            <person name="Im W.T."/>
            <person name="Siddiqi M.Z."/>
        </authorList>
    </citation>
    <scope>NUCLEOTIDE SEQUENCE [LARGE SCALE GENOMIC DNA]</scope>
    <source>
        <strain evidence="2 3">BS26</strain>
    </source>
</reference>
<proteinExistence type="predicted"/>
<dbReference type="InterPro" id="IPR000073">
    <property type="entry name" value="AB_hydrolase_1"/>
</dbReference>
<evidence type="ECO:0000313" key="2">
    <source>
        <dbReference type="EMBL" id="ANH80547.1"/>
    </source>
</evidence>
<feature type="domain" description="AB hydrolase-1" evidence="1">
    <location>
        <begin position="47"/>
        <end position="201"/>
    </location>
</feature>
<protein>
    <recommendedName>
        <fullName evidence="1">AB hydrolase-1 domain-containing protein</fullName>
    </recommendedName>
</protein>
<evidence type="ECO:0000313" key="3">
    <source>
        <dbReference type="Proteomes" id="UP000077667"/>
    </source>
</evidence>
<gene>
    <name evidence="2" type="ORF">A8C56_05680</name>
</gene>
<dbReference type="Gene3D" id="3.40.50.1820">
    <property type="entry name" value="alpha/beta hydrolase"/>
    <property type="match status" value="1"/>
</dbReference>
<dbReference type="InterPro" id="IPR029058">
    <property type="entry name" value="AB_hydrolase_fold"/>
</dbReference>
<dbReference type="Pfam" id="PF12697">
    <property type="entry name" value="Abhydrolase_6"/>
    <property type="match status" value="1"/>
</dbReference>
<evidence type="ECO:0000259" key="1">
    <source>
        <dbReference type="Pfam" id="PF12697"/>
    </source>
</evidence>
<name>A0A1A9HYR2_9BACT</name>
<dbReference type="KEGG" id="nia:A8C56_05680"/>
<keyword evidence="3" id="KW-1185">Reference proteome</keyword>
<dbReference type="Proteomes" id="UP000077667">
    <property type="component" value="Chromosome"/>
</dbReference>
<dbReference type="SUPFAM" id="SSF53474">
    <property type="entry name" value="alpha/beta-Hydrolases"/>
    <property type="match status" value="1"/>
</dbReference>